<evidence type="ECO:0000313" key="3">
    <source>
        <dbReference type="Proteomes" id="UP000432209"/>
    </source>
</evidence>
<feature type="transmembrane region" description="Helical" evidence="1">
    <location>
        <begin position="56"/>
        <end position="75"/>
    </location>
</feature>
<dbReference type="GO" id="GO:0005886">
    <property type="term" value="C:plasma membrane"/>
    <property type="evidence" value="ECO:0007669"/>
    <property type="project" value="TreeGrafter"/>
</dbReference>
<dbReference type="PANTHER" id="PTHR32063:SF18">
    <property type="entry name" value="CATION EFFLUX SYSTEM PROTEIN"/>
    <property type="match status" value="1"/>
</dbReference>
<comment type="caution">
    <text evidence="2">The sequence shown here is derived from an EMBL/GenBank/DDBJ whole genome shotgun (WGS) entry which is preliminary data.</text>
</comment>
<dbReference type="AlphaFoldDB" id="A0A7X1SRY8"/>
<name>A0A7X1SRY8_9PROT</name>
<evidence type="ECO:0000313" key="2">
    <source>
        <dbReference type="EMBL" id="MQR99697.1"/>
    </source>
</evidence>
<dbReference type="InterPro" id="IPR001036">
    <property type="entry name" value="Acrflvin-R"/>
</dbReference>
<dbReference type="Pfam" id="PF00873">
    <property type="entry name" value="ACR_tran"/>
    <property type="match status" value="1"/>
</dbReference>
<evidence type="ECO:0000256" key="1">
    <source>
        <dbReference type="SAM" id="Phobius"/>
    </source>
</evidence>
<dbReference type="PANTHER" id="PTHR32063">
    <property type="match status" value="1"/>
</dbReference>
<evidence type="ECO:0008006" key="4">
    <source>
        <dbReference type="Google" id="ProtNLM"/>
    </source>
</evidence>
<dbReference type="Gene3D" id="1.20.1640.10">
    <property type="entry name" value="Multidrug efflux transporter AcrB transmembrane domain"/>
    <property type="match status" value="1"/>
</dbReference>
<dbReference type="GO" id="GO:0042910">
    <property type="term" value="F:xenobiotic transmembrane transporter activity"/>
    <property type="evidence" value="ECO:0007669"/>
    <property type="project" value="TreeGrafter"/>
</dbReference>
<dbReference type="EMBL" id="WIPH01000027">
    <property type="protein sequence ID" value="MQR99697.1"/>
    <property type="molecule type" value="Genomic_DNA"/>
</dbReference>
<dbReference type="Gene3D" id="3.30.70.1430">
    <property type="entry name" value="Multidrug efflux transporter AcrB pore domain"/>
    <property type="match status" value="1"/>
</dbReference>
<keyword evidence="1" id="KW-1133">Transmembrane helix</keyword>
<reference evidence="2 3" key="1">
    <citation type="submission" date="2019-10" db="EMBL/GenBank/DDBJ databases">
        <title>Gluconobacter aidae sp. nov., a novel species of acetic acid bacteria isolated in Thailand.</title>
        <authorList>
            <person name="Yukphan P."/>
            <person name="Charoenyingcharoen P."/>
            <person name="Malimas S."/>
            <person name="Muramatsu Y."/>
            <person name="Nakagawa Y."/>
            <person name="Tanasupawat S."/>
            <person name="Yamada Y."/>
        </authorList>
    </citation>
    <scope>NUCLEOTIDE SEQUENCE [LARGE SCALE GENOMIC DNA]</scope>
    <source>
        <strain evidence="2 3">AC10</strain>
    </source>
</reference>
<keyword evidence="3" id="KW-1185">Reference proteome</keyword>
<proteinExistence type="predicted"/>
<gene>
    <name evidence="2" type="ORF">GFJ39_10920</name>
</gene>
<organism evidence="2 3">
    <name type="scientific">Gluconobacter aidae</name>
    <dbReference type="NCBI Taxonomy" id="2662454"/>
    <lineage>
        <taxon>Bacteria</taxon>
        <taxon>Pseudomonadati</taxon>
        <taxon>Pseudomonadota</taxon>
        <taxon>Alphaproteobacteria</taxon>
        <taxon>Acetobacterales</taxon>
        <taxon>Acetobacteraceae</taxon>
        <taxon>Gluconobacter</taxon>
    </lineage>
</organism>
<sequence>MRDRCSSRLPSRSNRRCGISRASIHSVPTASPRPSESRLVRVLRHVLDVGLRHKRAVAAGTVVLLLLVCGGFTFVDQQFFPLSDRPEVMVDVAMPPGTSLDETSRAVAALERQIAGQAALRHMETHIGDSAPRFYLPYSPATPSTSHAMRLFVATDLHGREELIRAIEALPLPVEVHLHVQRFSLGPTVDFPVRTCRIVCPVQKQYGCLASV</sequence>
<dbReference type="Proteomes" id="UP000432209">
    <property type="component" value="Unassembled WGS sequence"/>
</dbReference>
<accession>A0A7X1SRY8</accession>
<keyword evidence="1" id="KW-0812">Transmembrane</keyword>
<keyword evidence="1" id="KW-0472">Membrane</keyword>
<protein>
    <recommendedName>
        <fullName evidence="4">Efflux RND transporter permease subunit</fullName>
    </recommendedName>
</protein>